<feature type="region of interest" description="Disordered" evidence="6">
    <location>
        <begin position="214"/>
        <end position="275"/>
    </location>
</feature>
<evidence type="ECO:0000256" key="8">
    <source>
        <dbReference type="SAM" id="SignalP"/>
    </source>
</evidence>
<dbReference type="Pfam" id="PF09430">
    <property type="entry name" value="EMC7_beta-sandw"/>
    <property type="match status" value="1"/>
</dbReference>
<dbReference type="PANTHER" id="PTHR13605:SF4">
    <property type="entry name" value="ER MEMBRANE PROTEIN COMPLEX SUBUNIT 7"/>
    <property type="match status" value="1"/>
</dbReference>
<evidence type="ECO:0000256" key="1">
    <source>
        <dbReference type="ARBA" id="ARBA00004167"/>
    </source>
</evidence>
<dbReference type="HOGENOM" id="CLU_073620_0_1_1"/>
<dbReference type="OrthoDB" id="27095at2759"/>
<keyword evidence="5 7" id="KW-0472">Membrane</keyword>
<gene>
    <name evidence="10" type="ORF">UCREL1_9799</name>
</gene>
<keyword evidence="3 8" id="KW-0732">Signal</keyword>
<dbReference type="Proteomes" id="UP000012174">
    <property type="component" value="Unassembled WGS sequence"/>
</dbReference>
<sequence>MHLPPLTTLLTSLLLTTTAASSSSSPSSSTTTITLTIPASPPHLPNPHLLAPSTHATLTKLGGDPGDHYAPLTTTNTFVFRNVTGGSYLADVHSATHGFAPLRVDVYEEGGQGEGEGEGEEGRKGGQVRVWETFRGNEWENKGAEVRRLASASSPTGAFPVRVLGRKVFFADRGSFSIFGILKNPMILMSLVSLGLFIGLPKLMENMDPEMRAEFEKQQQSNPMGSLMSAGQPSAGNFDVAGFLSGHNKDKEGGEPSSGAAPASSSGSGKKGGRR</sequence>
<name>M7SAR4_EUTLA</name>
<keyword evidence="2 7" id="KW-0812">Transmembrane</keyword>
<evidence type="ECO:0000256" key="4">
    <source>
        <dbReference type="ARBA" id="ARBA00022989"/>
    </source>
</evidence>
<feature type="chain" id="PRO_5004084595" description="ER membrane protein complex subunit 7 beta-sandwich domain-containing protein" evidence="8">
    <location>
        <begin position="21"/>
        <end position="275"/>
    </location>
</feature>
<dbReference type="AlphaFoldDB" id="M7SAR4"/>
<dbReference type="GO" id="GO:0072546">
    <property type="term" value="C:EMC complex"/>
    <property type="evidence" value="ECO:0007669"/>
    <property type="project" value="TreeGrafter"/>
</dbReference>
<dbReference type="eggNOG" id="KOG3306">
    <property type="taxonomic scope" value="Eukaryota"/>
</dbReference>
<feature type="signal peptide" evidence="8">
    <location>
        <begin position="1"/>
        <end position="20"/>
    </location>
</feature>
<evidence type="ECO:0000256" key="5">
    <source>
        <dbReference type="ARBA" id="ARBA00023136"/>
    </source>
</evidence>
<feature type="compositionally biased region" description="Low complexity" evidence="6">
    <location>
        <begin position="255"/>
        <end position="268"/>
    </location>
</feature>
<evidence type="ECO:0000256" key="3">
    <source>
        <dbReference type="ARBA" id="ARBA00022729"/>
    </source>
</evidence>
<feature type="domain" description="ER membrane protein complex subunit 7 beta-sandwich" evidence="9">
    <location>
        <begin position="46"/>
        <end position="189"/>
    </location>
</feature>
<protein>
    <recommendedName>
        <fullName evidence="9">ER membrane protein complex subunit 7 beta-sandwich domain-containing protein</fullName>
    </recommendedName>
</protein>
<feature type="region of interest" description="Disordered" evidence="6">
    <location>
        <begin position="20"/>
        <end position="45"/>
    </location>
</feature>
<keyword evidence="11" id="KW-1185">Reference proteome</keyword>
<dbReference type="OMA" id="FTFGMPK"/>
<evidence type="ECO:0000259" key="9">
    <source>
        <dbReference type="Pfam" id="PF09430"/>
    </source>
</evidence>
<feature type="compositionally biased region" description="Low complexity" evidence="6">
    <location>
        <begin position="20"/>
        <end position="38"/>
    </location>
</feature>
<dbReference type="EMBL" id="KB707252">
    <property type="protein sequence ID" value="EMR63259.1"/>
    <property type="molecule type" value="Genomic_DNA"/>
</dbReference>
<feature type="transmembrane region" description="Helical" evidence="7">
    <location>
        <begin position="186"/>
        <end position="204"/>
    </location>
</feature>
<evidence type="ECO:0000313" key="10">
    <source>
        <dbReference type="EMBL" id="EMR63259.1"/>
    </source>
</evidence>
<dbReference type="InterPro" id="IPR019008">
    <property type="entry name" value="Beta_sandwich_EMC7"/>
</dbReference>
<evidence type="ECO:0000256" key="7">
    <source>
        <dbReference type="SAM" id="Phobius"/>
    </source>
</evidence>
<feature type="compositionally biased region" description="Polar residues" evidence="6">
    <location>
        <begin position="218"/>
        <end position="235"/>
    </location>
</feature>
<organism evidence="10 11">
    <name type="scientific">Eutypa lata (strain UCR-EL1)</name>
    <name type="common">Grapevine dieback disease fungus</name>
    <name type="synonym">Eutypa armeniacae</name>
    <dbReference type="NCBI Taxonomy" id="1287681"/>
    <lineage>
        <taxon>Eukaryota</taxon>
        <taxon>Fungi</taxon>
        <taxon>Dikarya</taxon>
        <taxon>Ascomycota</taxon>
        <taxon>Pezizomycotina</taxon>
        <taxon>Sordariomycetes</taxon>
        <taxon>Xylariomycetidae</taxon>
        <taxon>Xylariales</taxon>
        <taxon>Diatrypaceae</taxon>
        <taxon>Eutypa</taxon>
    </lineage>
</organism>
<reference evidence="11" key="1">
    <citation type="journal article" date="2013" name="Genome Announc.">
        <title>Draft genome sequence of the grapevine dieback fungus Eutypa lata UCR-EL1.</title>
        <authorList>
            <person name="Blanco-Ulate B."/>
            <person name="Rolshausen P.E."/>
            <person name="Cantu D."/>
        </authorList>
    </citation>
    <scope>NUCLEOTIDE SEQUENCE [LARGE SCALE GENOMIC DNA]</scope>
    <source>
        <strain evidence="11">UCR-EL1</strain>
    </source>
</reference>
<accession>M7SAR4</accession>
<evidence type="ECO:0000256" key="6">
    <source>
        <dbReference type="SAM" id="MobiDB-lite"/>
    </source>
</evidence>
<evidence type="ECO:0000256" key="2">
    <source>
        <dbReference type="ARBA" id="ARBA00022692"/>
    </source>
</evidence>
<dbReference type="PANTHER" id="PTHR13605">
    <property type="entry name" value="ER MEMBRANE PROTEIN COMPLEX SUBUNIT 7"/>
    <property type="match status" value="1"/>
</dbReference>
<dbReference type="KEGG" id="ela:UCREL1_9799"/>
<keyword evidence="4 7" id="KW-1133">Transmembrane helix</keyword>
<proteinExistence type="predicted"/>
<evidence type="ECO:0000313" key="11">
    <source>
        <dbReference type="Proteomes" id="UP000012174"/>
    </source>
</evidence>
<comment type="subcellular location">
    <subcellularLocation>
        <location evidence="1">Membrane</location>
        <topology evidence="1">Single-pass membrane protein</topology>
    </subcellularLocation>
</comment>
<dbReference type="STRING" id="1287681.M7SAR4"/>
<dbReference type="InterPro" id="IPR039163">
    <property type="entry name" value="EMC7"/>
</dbReference>